<dbReference type="InterPro" id="IPR002734">
    <property type="entry name" value="RibDG_C"/>
</dbReference>
<sequence>MAVIASLSISLDGFYTGPRPSPENPMGDGGAALHGWFAHDVADRNQLTSDDILRPELERTGALVMGRDSYEHAQVAWGPHPPFEMPIFVLTHYSRPDDIREGSSFHFITDGFEAAVQQATAAADGKDVGLHGGGAIRQGIRAGLLDELQLHLVPVLLGQGRRLFEDLRCEFGIVRVAEGPGATHLKYQVMQP</sequence>
<dbReference type="RefSeq" id="WP_005440288.1">
    <property type="nucleotide sequence ID" value="NZ_CM001466.1"/>
</dbReference>
<reference evidence="2 3" key="1">
    <citation type="journal article" date="2012" name="Stand. Genomic Sci.">
        <title>Genome sequence of the soil bacterium Saccharomonospora azurea type strain (NA-128(T)).</title>
        <authorList>
            <person name="Klenk H.P."/>
            <person name="Held B."/>
            <person name="Lucas S."/>
            <person name="Lapidus A."/>
            <person name="Copeland A."/>
            <person name="Hammon N."/>
            <person name="Pitluck S."/>
            <person name="Goodwin L.A."/>
            <person name="Han C."/>
            <person name="Tapia R."/>
            <person name="Brambilla E.M."/>
            <person name="Potter G."/>
            <person name="Land M."/>
            <person name="Ivanova N."/>
            <person name="Rohde M."/>
            <person name="Goker M."/>
            <person name="Detter J.C."/>
            <person name="Kyrpides N.C."/>
            <person name="Woyke T."/>
        </authorList>
    </citation>
    <scope>NUCLEOTIDE SEQUENCE [LARGE SCALE GENOMIC DNA]</scope>
    <source>
        <strain evidence="2 3">NA-128</strain>
    </source>
</reference>
<name>H8G9E5_9PSEU</name>
<evidence type="ECO:0000313" key="2">
    <source>
        <dbReference type="EMBL" id="EHY88507.1"/>
    </source>
</evidence>
<accession>H8G9E5</accession>
<feature type="domain" description="Bacterial bifunctional deaminase-reductase C-terminal" evidence="1">
    <location>
        <begin position="3"/>
        <end position="167"/>
    </location>
</feature>
<evidence type="ECO:0000313" key="3">
    <source>
        <dbReference type="Proteomes" id="UP000004705"/>
    </source>
</evidence>
<proteinExistence type="predicted"/>
<evidence type="ECO:0000259" key="1">
    <source>
        <dbReference type="Pfam" id="PF01872"/>
    </source>
</evidence>
<dbReference type="Proteomes" id="UP000004705">
    <property type="component" value="Chromosome"/>
</dbReference>
<gene>
    <name evidence="2" type="ORF">SacazDRAFT_01579</name>
</gene>
<dbReference type="GO" id="GO:0008703">
    <property type="term" value="F:5-amino-6-(5-phosphoribosylamino)uracil reductase activity"/>
    <property type="evidence" value="ECO:0007669"/>
    <property type="project" value="InterPro"/>
</dbReference>
<dbReference type="Pfam" id="PF01872">
    <property type="entry name" value="RibD_C"/>
    <property type="match status" value="1"/>
</dbReference>
<dbReference type="SUPFAM" id="SSF53597">
    <property type="entry name" value="Dihydrofolate reductase-like"/>
    <property type="match status" value="1"/>
</dbReference>
<dbReference type="HOGENOM" id="CLU_043966_3_0_11"/>
<dbReference type="InterPro" id="IPR024072">
    <property type="entry name" value="DHFR-like_dom_sf"/>
</dbReference>
<protein>
    <submittedName>
        <fullName evidence="2">Dihydrofolate reductase</fullName>
    </submittedName>
</protein>
<organism evidence="2 3">
    <name type="scientific">Saccharomonospora azurea NA-128</name>
    <dbReference type="NCBI Taxonomy" id="882081"/>
    <lineage>
        <taxon>Bacteria</taxon>
        <taxon>Bacillati</taxon>
        <taxon>Actinomycetota</taxon>
        <taxon>Actinomycetes</taxon>
        <taxon>Pseudonocardiales</taxon>
        <taxon>Pseudonocardiaceae</taxon>
        <taxon>Saccharomonospora</taxon>
    </lineage>
</organism>
<keyword evidence="3" id="KW-1185">Reference proteome</keyword>
<dbReference type="EMBL" id="CM001466">
    <property type="protein sequence ID" value="EHY88507.1"/>
    <property type="molecule type" value="Genomic_DNA"/>
</dbReference>
<dbReference type="GO" id="GO:0009231">
    <property type="term" value="P:riboflavin biosynthetic process"/>
    <property type="evidence" value="ECO:0007669"/>
    <property type="project" value="InterPro"/>
</dbReference>
<dbReference type="OrthoDB" id="2313602at2"/>
<dbReference type="AlphaFoldDB" id="H8G9E5"/>
<dbReference type="Gene3D" id="3.40.430.10">
    <property type="entry name" value="Dihydrofolate Reductase, subunit A"/>
    <property type="match status" value="1"/>
</dbReference>